<proteinExistence type="predicted"/>
<protein>
    <submittedName>
        <fullName evidence="1">Uncharacterized protein</fullName>
    </submittedName>
</protein>
<organism evidence="1 2">
    <name type="scientific">Rangifer tarandus platyrhynchus</name>
    <name type="common">Svalbard reindeer</name>
    <dbReference type="NCBI Taxonomy" id="3082113"/>
    <lineage>
        <taxon>Eukaryota</taxon>
        <taxon>Metazoa</taxon>
        <taxon>Chordata</taxon>
        <taxon>Craniata</taxon>
        <taxon>Vertebrata</taxon>
        <taxon>Euteleostomi</taxon>
        <taxon>Mammalia</taxon>
        <taxon>Eutheria</taxon>
        <taxon>Laurasiatheria</taxon>
        <taxon>Artiodactyla</taxon>
        <taxon>Ruminantia</taxon>
        <taxon>Pecora</taxon>
        <taxon>Cervidae</taxon>
        <taxon>Odocoileinae</taxon>
        <taxon>Rangifer</taxon>
    </lineage>
</organism>
<evidence type="ECO:0000313" key="2">
    <source>
        <dbReference type="Proteomes" id="UP001162501"/>
    </source>
</evidence>
<dbReference type="Proteomes" id="UP001162501">
    <property type="component" value="Chromosome 20"/>
</dbReference>
<name>A0AC59YS85_RANTA</name>
<gene>
    <name evidence="1" type="ORF">MRATA1EN22A_LOCUS9789</name>
</gene>
<accession>A0AC59YS85</accession>
<dbReference type="EMBL" id="OX596104">
    <property type="protein sequence ID" value="CAM9950204.1"/>
    <property type="molecule type" value="Genomic_DNA"/>
</dbReference>
<reference evidence="1" key="2">
    <citation type="submission" date="2025-03" db="EMBL/GenBank/DDBJ databases">
        <authorList>
            <consortium name="ELIXIR-Norway"/>
            <consortium name="Elixir Norway"/>
        </authorList>
    </citation>
    <scope>NUCLEOTIDE SEQUENCE</scope>
</reference>
<reference evidence="1" key="1">
    <citation type="submission" date="2023-05" db="EMBL/GenBank/DDBJ databases">
        <authorList>
            <consortium name="ELIXIR-Norway"/>
        </authorList>
    </citation>
    <scope>NUCLEOTIDE SEQUENCE</scope>
</reference>
<evidence type="ECO:0000313" key="1">
    <source>
        <dbReference type="EMBL" id="CAM9950204.1"/>
    </source>
</evidence>
<sequence length="167" mass="18595">MYPKISHVSCTPNVHSESTQSASPVYGVWRSCVLSCLSCVQICAALWTVAFQALLSMGFSRQEYRNGLLCPPAGDFPHPGIKPASFVCPTLAGKFFTTRNLEEYLKNLPYSLNSQGFYHCEFFLNEVVQFSSVQLLSHIRLFVTPWTAACQASLSITNSKFTQTDVH</sequence>